<accession>A0A7S4IGK0</accession>
<dbReference type="EMBL" id="HBKP01017290">
    <property type="protein sequence ID" value="CAE2228806.1"/>
    <property type="molecule type" value="Transcribed_RNA"/>
</dbReference>
<dbReference type="InterPro" id="IPR013083">
    <property type="entry name" value="Znf_RING/FYVE/PHD"/>
</dbReference>
<dbReference type="InterPro" id="IPR000210">
    <property type="entry name" value="BTB/POZ_dom"/>
</dbReference>
<dbReference type="GO" id="GO:0003924">
    <property type="term" value="F:GTPase activity"/>
    <property type="evidence" value="ECO:0007669"/>
    <property type="project" value="InterPro"/>
</dbReference>
<dbReference type="InterPro" id="IPR005225">
    <property type="entry name" value="Small_GTP-bd"/>
</dbReference>
<dbReference type="GO" id="GO:0005525">
    <property type="term" value="F:GTP binding"/>
    <property type="evidence" value="ECO:0007669"/>
    <property type="project" value="UniProtKB-KW"/>
</dbReference>
<dbReference type="SUPFAM" id="SSF57850">
    <property type="entry name" value="RING/U-box"/>
    <property type="match status" value="1"/>
</dbReference>
<dbReference type="GO" id="GO:0007264">
    <property type="term" value="P:small GTPase-mediated signal transduction"/>
    <property type="evidence" value="ECO:0007669"/>
    <property type="project" value="InterPro"/>
</dbReference>
<evidence type="ECO:0000256" key="1">
    <source>
        <dbReference type="ARBA" id="ARBA00022741"/>
    </source>
</evidence>
<keyword evidence="3" id="KW-0479">Metal-binding</keyword>
<organism evidence="7">
    <name type="scientific">Vannella robusta</name>
    <dbReference type="NCBI Taxonomy" id="1487602"/>
    <lineage>
        <taxon>Eukaryota</taxon>
        <taxon>Amoebozoa</taxon>
        <taxon>Discosea</taxon>
        <taxon>Flabellinia</taxon>
        <taxon>Vannellidae</taxon>
        <taxon>Vannella</taxon>
    </lineage>
</organism>
<dbReference type="InterPro" id="IPR027417">
    <property type="entry name" value="P-loop_NTPase"/>
</dbReference>
<dbReference type="CDD" id="cd00157">
    <property type="entry name" value="Rho"/>
    <property type="match status" value="1"/>
</dbReference>
<dbReference type="PROSITE" id="PS50097">
    <property type="entry name" value="BTB"/>
    <property type="match status" value="1"/>
</dbReference>
<evidence type="ECO:0000259" key="5">
    <source>
        <dbReference type="PROSITE" id="PS50089"/>
    </source>
</evidence>
<gene>
    <name evidence="7" type="ORF">VSP0166_LOCUS12254</name>
</gene>
<dbReference type="PROSITE" id="PS51419">
    <property type="entry name" value="RAB"/>
    <property type="match status" value="1"/>
</dbReference>
<feature type="region of interest" description="Disordered" evidence="4">
    <location>
        <begin position="186"/>
        <end position="210"/>
    </location>
</feature>
<dbReference type="SMART" id="SM00175">
    <property type="entry name" value="RAB"/>
    <property type="match status" value="1"/>
</dbReference>
<feature type="compositionally biased region" description="Basic and acidic residues" evidence="4">
    <location>
        <begin position="401"/>
        <end position="410"/>
    </location>
</feature>
<sequence>MQAIKLVVLGDGAVGKSCLLISYTTNAFPGDYVPTVFDNYSANVMVDGKPINLGLWDTAGQEDYDRLRPLSYPQTDVFLVCFSLVSPSSFENISSKWVPEIQHHCPGANMILVGLKSDLLSDSNSLSRLEEKGLSPITTQQAEKVVKSCGFQGYYQCSALTQQGLKTVFDEAIRSVIAPLDKKAMKKRKERKKIEKSKPQPPVMPPAGKAPWINVETSSFGEDLAKMYKDNLECDVCFLIGDEYDEEGRVISETEQRYKKQKKKLSVDAVAKKQRELFEFVDENDIDEDLQCPVCLEPFEDGVTHNTDPCRNCFCKACILPLDDCPLCRAPVNEEDLTPIPRLVYNAINKLKVKCNQCDAITRRGDFSDHKCEGNSSEKKETKKEKKEEKKEGKTKKTRKYRAEDFDHPPKYQHTPHNKQTKLWAHQFMLASASKLFRRIFHIADPEAKISSKDFISYESIERGDIPGFRSIAQSTEMIGNKLRYVQYITLSSDITENVFRRVLEFLYTGLPISMKENECSEVAKAAKTFQCDELVTICSNIEEDNEWLNPSIGTWLNDENGAVMLRLFRKKDSHKLADIRWQLQQKKRTIHAHMPLVAVRCPTLKENVEKQATIEESNGIQRYSLSVDENFHKRWAELFGTFLDYVYSDHCSILPDNQLELMSLAHEMGMTRLVSLCELYTSKTIEKETFVGIEKAEIDVIGILNVANQSNASQLKEFCLHFISTNYGPMKKRAEWKNMSKSDRKYVEQNKWPPQSYLDAVAEYERAVGSTSSNPDCSIM</sequence>
<feature type="compositionally biased region" description="Basic and acidic residues" evidence="4">
    <location>
        <begin position="370"/>
        <end position="392"/>
    </location>
</feature>
<dbReference type="Pfam" id="PF00071">
    <property type="entry name" value="Ras"/>
    <property type="match status" value="1"/>
</dbReference>
<evidence type="ECO:0000256" key="3">
    <source>
        <dbReference type="PROSITE-ProRule" id="PRU00175"/>
    </source>
</evidence>
<dbReference type="SMART" id="SM00174">
    <property type="entry name" value="RHO"/>
    <property type="match status" value="1"/>
</dbReference>
<keyword evidence="1" id="KW-0547">Nucleotide-binding</keyword>
<dbReference type="NCBIfam" id="TIGR00231">
    <property type="entry name" value="small_GTP"/>
    <property type="match status" value="1"/>
</dbReference>
<dbReference type="Pfam" id="PF00651">
    <property type="entry name" value="BTB"/>
    <property type="match status" value="2"/>
</dbReference>
<protein>
    <recommendedName>
        <fullName evidence="8">RING-type domain-containing protein</fullName>
    </recommendedName>
</protein>
<keyword evidence="2" id="KW-0342">GTP-binding</keyword>
<name>A0A7S4IGK0_9EUKA</name>
<feature type="domain" description="RING-type" evidence="5">
    <location>
        <begin position="292"/>
        <end position="329"/>
    </location>
</feature>
<dbReference type="Gene3D" id="3.40.50.300">
    <property type="entry name" value="P-loop containing nucleotide triphosphate hydrolases"/>
    <property type="match status" value="1"/>
</dbReference>
<dbReference type="GO" id="GO:0008270">
    <property type="term" value="F:zinc ion binding"/>
    <property type="evidence" value="ECO:0007669"/>
    <property type="project" value="UniProtKB-KW"/>
</dbReference>
<dbReference type="SMART" id="SM00173">
    <property type="entry name" value="RAS"/>
    <property type="match status" value="1"/>
</dbReference>
<evidence type="ECO:0000256" key="2">
    <source>
        <dbReference type="ARBA" id="ARBA00023134"/>
    </source>
</evidence>
<dbReference type="InterPro" id="IPR001841">
    <property type="entry name" value="Znf_RING"/>
</dbReference>
<dbReference type="PANTHER" id="PTHR24072">
    <property type="entry name" value="RHO FAMILY GTPASE"/>
    <property type="match status" value="1"/>
</dbReference>
<dbReference type="SUPFAM" id="SSF52540">
    <property type="entry name" value="P-loop containing nucleoside triphosphate hydrolases"/>
    <property type="match status" value="1"/>
</dbReference>
<evidence type="ECO:0008006" key="8">
    <source>
        <dbReference type="Google" id="ProtNLM"/>
    </source>
</evidence>
<evidence type="ECO:0000256" key="4">
    <source>
        <dbReference type="SAM" id="MobiDB-lite"/>
    </source>
</evidence>
<keyword evidence="3" id="KW-0862">Zinc</keyword>
<dbReference type="InterPro" id="IPR003578">
    <property type="entry name" value="Small_GTPase_Rho"/>
</dbReference>
<dbReference type="Gene3D" id="3.30.710.10">
    <property type="entry name" value="Potassium Channel Kv1.1, Chain A"/>
    <property type="match status" value="2"/>
</dbReference>
<dbReference type="SMART" id="SM00225">
    <property type="entry name" value="BTB"/>
    <property type="match status" value="2"/>
</dbReference>
<evidence type="ECO:0000313" key="7">
    <source>
        <dbReference type="EMBL" id="CAE2228806.1"/>
    </source>
</evidence>
<dbReference type="InterPro" id="IPR001806">
    <property type="entry name" value="Small_GTPase"/>
</dbReference>
<dbReference type="SUPFAM" id="SSF54695">
    <property type="entry name" value="POZ domain"/>
    <property type="match status" value="2"/>
</dbReference>
<dbReference type="PROSITE" id="PS50089">
    <property type="entry name" value="ZF_RING_2"/>
    <property type="match status" value="1"/>
</dbReference>
<dbReference type="Gene3D" id="1.25.40.420">
    <property type="match status" value="1"/>
</dbReference>
<dbReference type="FunFam" id="3.40.50.300:FF:000118">
    <property type="entry name" value="Rho-related GTP-binding protein RhoG"/>
    <property type="match status" value="1"/>
</dbReference>
<dbReference type="Gene3D" id="3.30.40.10">
    <property type="entry name" value="Zinc/RING finger domain, C3HC4 (zinc finger)"/>
    <property type="match status" value="1"/>
</dbReference>
<dbReference type="PROSITE" id="PS51421">
    <property type="entry name" value="RAS"/>
    <property type="match status" value="1"/>
</dbReference>
<dbReference type="AlphaFoldDB" id="A0A7S4IGK0"/>
<evidence type="ECO:0000259" key="6">
    <source>
        <dbReference type="PROSITE" id="PS50097"/>
    </source>
</evidence>
<feature type="domain" description="BTB" evidence="6">
    <location>
        <begin position="425"/>
        <end position="510"/>
    </location>
</feature>
<proteinExistence type="predicted"/>
<feature type="region of interest" description="Disordered" evidence="4">
    <location>
        <begin position="370"/>
        <end position="416"/>
    </location>
</feature>
<keyword evidence="3" id="KW-0863">Zinc-finger</keyword>
<dbReference type="PROSITE" id="PS51420">
    <property type="entry name" value="RHO"/>
    <property type="match status" value="1"/>
</dbReference>
<dbReference type="CDD" id="cd18499">
    <property type="entry name" value="BACK_RHOBTB"/>
    <property type="match status" value="1"/>
</dbReference>
<dbReference type="PRINTS" id="PR00449">
    <property type="entry name" value="RASTRNSFRMNG"/>
</dbReference>
<reference evidence="7" key="1">
    <citation type="submission" date="2021-01" db="EMBL/GenBank/DDBJ databases">
        <authorList>
            <person name="Corre E."/>
            <person name="Pelletier E."/>
            <person name="Niang G."/>
            <person name="Scheremetjew M."/>
            <person name="Finn R."/>
            <person name="Kale V."/>
            <person name="Holt S."/>
            <person name="Cochrane G."/>
            <person name="Meng A."/>
            <person name="Brown T."/>
            <person name="Cohen L."/>
        </authorList>
    </citation>
    <scope>NUCLEOTIDE SEQUENCE</scope>
    <source>
        <strain evidence="7">DIVA3 518/3/11/1/6</strain>
    </source>
</reference>
<dbReference type="InterPro" id="IPR011333">
    <property type="entry name" value="SKP1/BTB/POZ_sf"/>
</dbReference>